<sequence>MEDRAFQNQRMVKRRLMEAQGGGEARRLHIVYFLSRKGYVEHPHLIRIHHLSRSGVRLRDIKRWLGELRGKDMPESFSWSYKRRYKTGYVWQDLMDDDLITPVSDNEYVLKGSEIFSDTDKTDLSYSEKEILMQKEQSSIQEEAAKYTKTTSFKEDKQSPPSETSILISTRSSSSAIEESSPIFGSEISSLTYDSGKLEVFKNSVTKEQEKQEEISSLLRSKTKKVKINEKSISSKAASADKVHFTKSTSCSDGASHMFRKLITCHAVETNDSAVVTSHKQNRPSLNVCSSNQRDVRSAEMRKRGKFGDSHMIFANCNSTQHQRNNR</sequence>
<evidence type="ECO:0000313" key="10">
    <source>
        <dbReference type="EMBL" id="PIN10577.1"/>
    </source>
</evidence>
<feature type="region of interest" description="Disordered" evidence="8">
    <location>
        <begin position="148"/>
        <end position="173"/>
    </location>
</feature>
<comment type="caution">
    <text evidence="10">The sequence shown here is derived from an EMBL/GenBank/DDBJ whole genome shotgun (WGS) entry which is preliminary data.</text>
</comment>
<comment type="subcellular location">
    <subcellularLocation>
        <location evidence="1">Cell membrane</location>
        <topology evidence="1">Peripheral membrane protein</topology>
        <orientation evidence="1">Cytoplasmic side</orientation>
    </subcellularLocation>
</comment>
<keyword evidence="11" id="KW-1185">Reference proteome</keyword>
<dbReference type="InterPro" id="IPR010369">
    <property type="entry name" value="SOK"/>
</dbReference>
<dbReference type="PANTHER" id="PTHR31083">
    <property type="entry name" value="UPSTREAM OF FLC PROTEIN (DUF966)"/>
    <property type="match status" value="1"/>
</dbReference>
<evidence type="ECO:0000256" key="4">
    <source>
        <dbReference type="ARBA" id="ARBA00022618"/>
    </source>
</evidence>
<dbReference type="PANTHER" id="PTHR31083:SF5">
    <property type="entry name" value="PROTEIN SOSEKI 1"/>
    <property type="match status" value="1"/>
</dbReference>
<dbReference type="AlphaFoldDB" id="A0A2G9GZ73"/>
<dbReference type="STRING" id="429701.A0A2G9GZ73"/>
<dbReference type="GO" id="GO:0051301">
    <property type="term" value="P:cell division"/>
    <property type="evidence" value="ECO:0007669"/>
    <property type="project" value="UniProtKB-KW"/>
</dbReference>
<dbReference type="GO" id="GO:0051258">
    <property type="term" value="P:protein polymerization"/>
    <property type="evidence" value="ECO:0007669"/>
    <property type="project" value="UniProtKB-ARBA"/>
</dbReference>
<evidence type="ECO:0000259" key="9">
    <source>
        <dbReference type="Pfam" id="PF06136"/>
    </source>
</evidence>
<organism evidence="10 11">
    <name type="scientific">Handroanthus impetiginosus</name>
    <dbReference type="NCBI Taxonomy" id="429701"/>
    <lineage>
        <taxon>Eukaryota</taxon>
        <taxon>Viridiplantae</taxon>
        <taxon>Streptophyta</taxon>
        <taxon>Embryophyta</taxon>
        <taxon>Tracheophyta</taxon>
        <taxon>Spermatophyta</taxon>
        <taxon>Magnoliopsida</taxon>
        <taxon>eudicotyledons</taxon>
        <taxon>Gunneridae</taxon>
        <taxon>Pentapetalae</taxon>
        <taxon>asterids</taxon>
        <taxon>lamiids</taxon>
        <taxon>Lamiales</taxon>
        <taxon>Bignoniaceae</taxon>
        <taxon>Crescentiina</taxon>
        <taxon>Tabebuia alliance</taxon>
        <taxon>Handroanthus</taxon>
    </lineage>
</organism>
<keyword evidence="3" id="KW-1003">Cell membrane</keyword>
<feature type="compositionally biased region" description="Low complexity" evidence="8">
    <location>
        <begin position="162"/>
        <end position="173"/>
    </location>
</feature>
<comment type="similarity">
    <text evidence="7">Belongs to the SOSEKI family.</text>
</comment>
<dbReference type="GO" id="GO:0005886">
    <property type="term" value="C:plasma membrane"/>
    <property type="evidence" value="ECO:0007669"/>
    <property type="project" value="UniProtKB-SubCell"/>
</dbReference>
<dbReference type="OrthoDB" id="1907705at2759"/>
<dbReference type="InterPro" id="IPR048351">
    <property type="entry name" value="SOK_DIX"/>
</dbReference>
<gene>
    <name evidence="10" type="ORF">CDL12_16832</name>
</gene>
<accession>A0A2G9GZ73</accession>
<keyword evidence="4" id="KW-0132">Cell division</keyword>
<keyword evidence="5" id="KW-0472">Membrane</keyword>
<evidence type="ECO:0000256" key="6">
    <source>
        <dbReference type="ARBA" id="ARBA00023306"/>
    </source>
</evidence>
<name>A0A2G9GZ73_9LAMI</name>
<keyword evidence="2" id="KW-0217">Developmental protein</keyword>
<evidence type="ECO:0000256" key="3">
    <source>
        <dbReference type="ARBA" id="ARBA00022475"/>
    </source>
</evidence>
<dbReference type="EMBL" id="NKXS01003190">
    <property type="protein sequence ID" value="PIN10577.1"/>
    <property type="molecule type" value="Genomic_DNA"/>
</dbReference>
<dbReference type="Pfam" id="PF06136">
    <property type="entry name" value="SOK"/>
    <property type="match status" value="1"/>
</dbReference>
<reference evidence="11" key="1">
    <citation type="journal article" date="2018" name="Gigascience">
        <title>Genome assembly of the Pink Ipe (Handroanthus impetiginosus, Bignoniaceae), a highly valued, ecologically keystone Neotropical timber forest tree.</title>
        <authorList>
            <person name="Silva-Junior O.B."/>
            <person name="Grattapaglia D."/>
            <person name="Novaes E."/>
            <person name="Collevatti R.G."/>
        </authorList>
    </citation>
    <scope>NUCLEOTIDE SEQUENCE [LARGE SCALE GENOMIC DNA]</scope>
    <source>
        <strain evidence="11">cv. UFG-1</strain>
    </source>
</reference>
<proteinExistence type="inferred from homology"/>
<evidence type="ECO:0000256" key="8">
    <source>
        <dbReference type="SAM" id="MobiDB-lite"/>
    </source>
</evidence>
<evidence type="ECO:0000256" key="1">
    <source>
        <dbReference type="ARBA" id="ARBA00004413"/>
    </source>
</evidence>
<dbReference type="Proteomes" id="UP000231279">
    <property type="component" value="Unassembled WGS sequence"/>
</dbReference>
<evidence type="ECO:0000256" key="7">
    <source>
        <dbReference type="ARBA" id="ARBA00024211"/>
    </source>
</evidence>
<protein>
    <recommendedName>
        <fullName evidence="9">SOSEKI DIX-like domain-containing protein</fullName>
    </recommendedName>
</protein>
<evidence type="ECO:0000313" key="11">
    <source>
        <dbReference type="Proteomes" id="UP000231279"/>
    </source>
</evidence>
<feature type="domain" description="SOSEKI DIX-like" evidence="9">
    <location>
        <begin position="29"/>
        <end position="116"/>
    </location>
</feature>
<evidence type="ECO:0000256" key="2">
    <source>
        <dbReference type="ARBA" id="ARBA00022473"/>
    </source>
</evidence>
<keyword evidence="6" id="KW-0131">Cell cycle</keyword>
<evidence type="ECO:0000256" key="5">
    <source>
        <dbReference type="ARBA" id="ARBA00023136"/>
    </source>
</evidence>